<sequence>MPLNLALCCARGRGAAAGAYCCRPPGDQAVPPLRVDAAAADDGGDWCCYEELPVSTPPHVPRGLARGDEDDDHDHDDDDGLELTTRGAPGVRDDADDQQLVSPAAAAGGVGFVAKPWIASVYERLSRTFSVLPVTSSPPCRGASGPTHEFI</sequence>
<feature type="region of interest" description="Disordered" evidence="1">
    <location>
        <begin position="53"/>
        <end position="100"/>
    </location>
</feature>
<proteinExistence type="predicted"/>
<dbReference type="AlphaFoldDB" id="Q5NBD7"/>
<feature type="compositionally biased region" description="Acidic residues" evidence="1">
    <location>
        <begin position="68"/>
        <end position="81"/>
    </location>
</feature>
<reference evidence="2" key="1">
    <citation type="journal article" date="2002" name="Nature">
        <title>The genome sequence and structure of rice chromosome 1.</title>
        <authorList>
            <person name="Sasaki T."/>
            <person name="Matsumoto T."/>
            <person name="Yamamoto K."/>
            <person name="Sakata K."/>
            <person name="Baba T."/>
            <person name="Katayose Y."/>
            <person name="Wu J."/>
            <person name="Niimura Y."/>
            <person name="Cheng Z."/>
            <person name="Nagamura Y."/>
            <person name="Antonio B.A."/>
            <person name="Kanamori H."/>
            <person name="Hosokawa S."/>
            <person name="Masukawa M."/>
            <person name="Arikawa K."/>
            <person name="Chiden Y."/>
            <person name="Hayashi M."/>
            <person name="Okamoto M."/>
            <person name="Ando T."/>
            <person name="Aoki H."/>
            <person name="Arita K."/>
            <person name="Hamada M."/>
            <person name="Harada C."/>
            <person name="Hijishita S."/>
            <person name="Honda M."/>
            <person name="Ichikawa Y."/>
            <person name="Idonuma A."/>
            <person name="Iijima M."/>
            <person name="Ikeda M."/>
            <person name="Ikeno M."/>
            <person name="Itoh S."/>
            <person name="Itoh T."/>
            <person name="Itoh Y."/>
            <person name="Itoh Y."/>
            <person name="Iwabuchi A."/>
            <person name="Kamiya K."/>
            <person name="Karasawa W."/>
            <person name="Katagiri S."/>
            <person name="Kikuta A."/>
            <person name="Kobayashi N."/>
            <person name="Kono I."/>
            <person name="Machita K."/>
            <person name="Maehara T."/>
            <person name="Mizuno H."/>
            <person name="Mizubayashi T."/>
            <person name="Mukai Y."/>
            <person name="Nagasaki H."/>
            <person name="Nakashima M."/>
            <person name="Nakama Y."/>
            <person name="Nakamichi Y."/>
            <person name="Nakamura M."/>
            <person name="Namiki N."/>
            <person name="Negishi M."/>
            <person name="Ohta I."/>
            <person name="Ono N."/>
            <person name="Saji S."/>
            <person name="Sakai K."/>
            <person name="Shibata M."/>
            <person name="Shimokawa T."/>
            <person name="Shomura A."/>
            <person name="Song J."/>
            <person name="Takazaki Y."/>
            <person name="Terasawa K."/>
            <person name="Tsuji K."/>
            <person name="Waki K."/>
            <person name="Yamagata H."/>
            <person name="Yamane H."/>
            <person name="Yoshiki S."/>
            <person name="Yoshihara R."/>
            <person name="Yukawa K."/>
            <person name="Zhong H."/>
            <person name="Iwama H."/>
            <person name="Endo T."/>
            <person name="Ito H."/>
            <person name="Hahn J.H."/>
            <person name="Kim H.I."/>
            <person name="Eun M.Y."/>
            <person name="Yano M."/>
            <person name="Jiang J."/>
            <person name="Gojobori T."/>
        </authorList>
    </citation>
    <scope>NUCLEOTIDE SEQUENCE [LARGE SCALE GENOMIC DNA]</scope>
</reference>
<dbReference type="EMBL" id="AP001278">
    <property type="protein sequence ID" value="BAD81219.1"/>
    <property type="molecule type" value="Genomic_DNA"/>
</dbReference>
<dbReference type="Proteomes" id="UP000817658">
    <property type="component" value="Chromosome 1"/>
</dbReference>
<gene>
    <name evidence="2" type="primary">P0434D08.17</name>
</gene>
<evidence type="ECO:0000313" key="2">
    <source>
        <dbReference type="EMBL" id="BAD81219.1"/>
    </source>
</evidence>
<organism evidence="2">
    <name type="scientific">Oryza sativa subsp. japonica</name>
    <name type="common">Rice</name>
    <dbReference type="NCBI Taxonomy" id="39947"/>
    <lineage>
        <taxon>Eukaryota</taxon>
        <taxon>Viridiplantae</taxon>
        <taxon>Streptophyta</taxon>
        <taxon>Embryophyta</taxon>
        <taxon>Tracheophyta</taxon>
        <taxon>Spermatophyta</taxon>
        <taxon>Magnoliopsida</taxon>
        <taxon>Liliopsida</taxon>
        <taxon>Poales</taxon>
        <taxon>Poaceae</taxon>
        <taxon>BOP clade</taxon>
        <taxon>Oryzoideae</taxon>
        <taxon>Oryzeae</taxon>
        <taxon>Oryzinae</taxon>
        <taxon>Oryza</taxon>
        <taxon>Oryza sativa</taxon>
    </lineage>
</organism>
<accession>Q5NBD7</accession>
<dbReference type="OrthoDB" id="696703at2759"/>
<evidence type="ECO:0000256" key="1">
    <source>
        <dbReference type="SAM" id="MobiDB-lite"/>
    </source>
</evidence>
<name>Q5NBD7_ORYSJ</name>
<protein>
    <submittedName>
        <fullName evidence="2">Uncharacterized protein</fullName>
    </submittedName>
</protein>